<dbReference type="EMBL" id="LXQD01000293">
    <property type="protein sequence ID" value="RCJ29447.1"/>
    <property type="molecule type" value="Genomic_DNA"/>
</dbReference>
<gene>
    <name evidence="1" type="ORF">A6770_22220</name>
</gene>
<sequence>MNGCLEFINGVGNLATQLYVFSTFTRPRPVGSNTTRKNTLLPDSRYSFGFSAPADIAMPIVAAYRVFLDEQYNWVIPFDQFAEDFLQHL</sequence>
<evidence type="ECO:0000313" key="1">
    <source>
        <dbReference type="EMBL" id="RCJ29447.1"/>
    </source>
</evidence>
<organism evidence="1 2">
    <name type="scientific">Nostoc minutum NIES-26</name>
    <dbReference type="NCBI Taxonomy" id="1844469"/>
    <lineage>
        <taxon>Bacteria</taxon>
        <taxon>Bacillati</taxon>
        <taxon>Cyanobacteriota</taxon>
        <taxon>Cyanophyceae</taxon>
        <taxon>Nostocales</taxon>
        <taxon>Nostocaceae</taxon>
        <taxon>Nostoc</taxon>
    </lineage>
</organism>
<dbReference type="AlphaFoldDB" id="A0A367QZ14"/>
<name>A0A367QZ14_9NOSO</name>
<evidence type="ECO:0000313" key="2">
    <source>
        <dbReference type="Proteomes" id="UP000252107"/>
    </source>
</evidence>
<comment type="caution">
    <text evidence="1">The sequence shown here is derived from an EMBL/GenBank/DDBJ whole genome shotgun (WGS) entry which is preliminary data.</text>
</comment>
<reference evidence="1" key="1">
    <citation type="submission" date="2016-04" db="EMBL/GenBank/DDBJ databases">
        <authorList>
            <person name="Tabuchi Yagui T.R."/>
        </authorList>
    </citation>
    <scope>NUCLEOTIDE SEQUENCE [LARGE SCALE GENOMIC DNA]</scope>
    <source>
        <strain evidence="1">NIES-26</strain>
    </source>
</reference>
<accession>A0A367QZ14</accession>
<keyword evidence="2" id="KW-1185">Reference proteome</keyword>
<proteinExistence type="predicted"/>
<protein>
    <submittedName>
        <fullName evidence="1">Uncharacterized protein</fullName>
    </submittedName>
</protein>
<dbReference type="Proteomes" id="UP000252107">
    <property type="component" value="Unassembled WGS sequence"/>
</dbReference>